<proteinExistence type="predicted"/>
<dbReference type="EMBL" id="ATNM01000065">
    <property type="protein sequence ID" value="EPR69438.1"/>
    <property type="molecule type" value="Genomic_DNA"/>
</dbReference>
<accession>S7WZT9</accession>
<name>S7WZT9_9BACT</name>
<dbReference type="Proteomes" id="UP000014974">
    <property type="component" value="Unassembled WGS sequence"/>
</dbReference>
<reference evidence="1 2" key="1">
    <citation type="journal article" date="2013" name="Genome Announc.">
        <title>Draft Genome Sequence of Cyclobacterium qasimii Strain M12-11BT, Isolated from Arctic Marine Sediment.</title>
        <authorList>
            <person name="Shivaji S."/>
            <person name="Ara S."/>
            <person name="Singh A."/>
            <person name="Kumar Pinnaka A."/>
        </authorList>
    </citation>
    <scope>NUCLEOTIDE SEQUENCE [LARGE SCALE GENOMIC DNA]</scope>
    <source>
        <strain evidence="1 2">M12-11B</strain>
    </source>
</reference>
<sequence length="46" mass="5553">MLLISSDYLHRLKIQRSNLNQKLNNQFFTFRGYHSGLLLPYFSKSY</sequence>
<evidence type="ECO:0000313" key="1">
    <source>
        <dbReference type="EMBL" id="EPR69438.1"/>
    </source>
</evidence>
<evidence type="ECO:0000313" key="2">
    <source>
        <dbReference type="Proteomes" id="UP000014974"/>
    </source>
</evidence>
<organism evidence="1 2">
    <name type="scientific">Cyclobacterium qasimii M12-11B</name>
    <dbReference type="NCBI Taxonomy" id="641524"/>
    <lineage>
        <taxon>Bacteria</taxon>
        <taxon>Pseudomonadati</taxon>
        <taxon>Bacteroidota</taxon>
        <taxon>Cytophagia</taxon>
        <taxon>Cytophagales</taxon>
        <taxon>Cyclobacteriaceae</taxon>
        <taxon>Cyclobacterium</taxon>
    </lineage>
</organism>
<comment type="caution">
    <text evidence="1">The sequence shown here is derived from an EMBL/GenBank/DDBJ whole genome shotgun (WGS) entry which is preliminary data.</text>
</comment>
<dbReference type="AlphaFoldDB" id="S7WZT9"/>
<gene>
    <name evidence="1" type="ORF">ADICYQ_1540</name>
</gene>
<protein>
    <submittedName>
        <fullName evidence="1">Uncharacterized protein</fullName>
    </submittedName>
</protein>